<dbReference type="PANTHER" id="PTHR44591">
    <property type="entry name" value="STRESS RESPONSE REGULATOR PROTEIN 1"/>
    <property type="match status" value="1"/>
</dbReference>
<dbReference type="CDD" id="cd17546">
    <property type="entry name" value="REC_hyHK_CKI1_RcsC-like"/>
    <property type="match status" value="1"/>
</dbReference>
<dbReference type="OrthoDB" id="9796100at2"/>
<evidence type="ECO:0000313" key="4">
    <source>
        <dbReference type="EMBL" id="ADU67291.1"/>
    </source>
</evidence>
<feature type="domain" description="Response regulatory" evidence="3">
    <location>
        <begin position="6"/>
        <end position="121"/>
    </location>
</feature>
<dbReference type="SMART" id="SM00448">
    <property type="entry name" value="REC"/>
    <property type="match status" value="1"/>
</dbReference>
<accession>E6W6F6</accession>
<dbReference type="SUPFAM" id="SSF52172">
    <property type="entry name" value="CheY-like"/>
    <property type="match status" value="1"/>
</dbReference>
<proteinExistence type="predicted"/>
<keyword evidence="1 2" id="KW-0597">Phosphoprotein</keyword>
<protein>
    <submittedName>
        <fullName evidence="4">Response regulator receiver</fullName>
    </submittedName>
</protein>
<dbReference type="RefSeq" id="WP_013507160.1">
    <property type="nucleotide sequence ID" value="NC_014836.1"/>
</dbReference>
<dbReference type="HOGENOM" id="CLU_000445_69_15_0"/>
<dbReference type="InParanoid" id="E6W6F6"/>
<dbReference type="EMBL" id="CP002432">
    <property type="protein sequence ID" value="ADU67291.1"/>
    <property type="molecule type" value="Genomic_DNA"/>
</dbReference>
<dbReference type="PANTHER" id="PTHR44591:SF25">
    <property type="entry name" value="CHEMOTAXIS TWO-COMPONENT RESPONSE REGULATOR"/>
    <property type="match status" value="1"/>
</dbReference>
<dbReference type="Gene3D" id="3.40.50.2300">
    <property type="match status" value="1"/>
</dbReference>
<name>E6W6F6_DESIS</name>
<keyword evidence="5" id="KW-1185">Reference proteome</keyword>
<dbReference type="AlphaFoldDB" id="E6W6F6"/>
<dbReference type="Proteomes" id="UP000002572">
    <property type="component" value="Chromosome"/>
</dbReference>
<reference evidence="4 5" key="1">
    <citation type="submission" date="2010-12" db="EMBL/GenBank/DDBJ databases">
        <title>Complete sequence of Desulfurispirillum indicum S5.</title>
        <authorList>
            <consortium name="US DOE Joint Genome Institute"/>
            <person name="Lucas S."/>
            <person name="Copeland A."/>
            <person name="Lapidus A."/>
            <person name="Cheng J.-F."/>
            <person name="Goodwin L."/>
            <person name="Pitluck S."/>
            <person name="Chertkov O."/>
            <person name="Held B."/>
            <person name="Detter J.C."/>
            <person name="Han C."/>
            <person name="Tapia R."/>
            <person name="Land M."/>
            <person name="Hauser L."/>
            <person name="Kyrpides N."/>
            <person name="Ivanova N."/>
            <person name="Mikhailova N."/>
            <person name="Haggblom M."/>
            <person name="Rauschenbach I."/>
            <person name="Bini E."/>
            <person name="Woyke T."/>
        </authorList>
    </citation>
    <scope>NUCLEOTIDE SEQUENCE [LARGE SCALE GENOMIC DNA]</scope>
    <source>
        <strain evidence="5">ATCC BAA-1389 / DSM 22839 / S5</strain>
    </source>
</reference>
<evidence type="ECO:0000256" key="1">
    <source>
        <dbReference type="ARBA" id="ARBA00022553"/>
    </source>
</evidence>
<feature type="modified residue" description="4-aspartylphosphate" evidence="2">
    <location>
        <position position="57"/>
    </location>
</feature>
<dbReference type="STRING" id="653733.Selin_2580"/>
<gene>
    <name evidence="4" type="ordered locus">Selin_2580</name>
</gene>
<organism evidence="4 5">
    <name type="scientific">Desulfurispirillum indicum (strain ATCC BAA-1389 / DSM 22839 / S5)</name>
    <dbReference type="NCBI Taxonomy" id="653733"/>
    <lineage>
        <taxon>Bacteria</taxon>
        <taxon>Pseudomonadati</taxon>
        <taxon>Chrysiogenota</taxon>
        <taxon>Chrysiogenia</taxon>
        <taxon>Chrysiogenales</taxon>
        <taxon>Chrysiogenaceae</taxon>
        <taxon>Desulfurispirillum</taxon>
    </lineage>
</organism>
<dbReference type="PROSITE" id="PS50110">
    <property type="entry name" value="RESPONSE_REGULATORY"/>
    <property type="match status" value="1"/>
</dbReference>
<dbReference type="InterPro" id="IPR011006">
    <property type="entry name" value="CheY-like_superfamily"/>
</dbReference>
<dbReference type="KEGG" id="din:Selin_2580"/>
<evidence type="ECO:0000313" key="5">
    <source>
        <dbReference type="Proteomes" id="UP000002572"/>
    </source>
</evidence>
<evidence type="ECO:0000256" key="2">
    <source>
        <dbReference type="PROSITE-ProRule" id="PRU00169"/>
    </source>
</evidence>
<dbReference type="eggNOG" id="COG0745">
    <property type="taxonomic scope" value="Bacteria"/>
</dbReference>
<dbReference type="GO" id="GO:0000160">
    <property type="term" value="P:phosphorelay signal transduction system"/>
    <property type="evidence" value="ECO:0007669"/>
    <property type="project" value="InterPro"/>
</dbReference>
<evidence type="ECO:0000259" key="3">
    <source>
        <dbReference type="PROSITE" id="PS50110"/>
    </source>
</evidence>
<dbReference type="Pfam" id="PF00072">
    <property type="entry name" value="Response_reg"/>
    <property type="match status" value="1"/>
</dbReference>
<sequence length="121" mass="13485">MAELRSILIVDDSRFSQALIENLILEKHPDWMVEKAAHGEDALAKAATSDFDLITIDYNMPGMNGIELVEKLRQAGCQARLILLTANVQESMSQRAHSLDIGFVKKPITPESMAQVLTYLE</sequence>
<dbReference type="InterPro" id="IPR001789">
    <property type="entry name" value="Sig_transdc_resp-reg_receiver"/>
</dbReference>
<dbReference type="InterPro" id="IPR050595">
    <property type="entry name" value="Bact_response_regulator"/>
</dbReference>